<dbReference type="STRING" id="1261.HMPREF3195_00087"/>
<comment type="function">
    <text evidence="4">Methylates the class 1 translation termination release factors RF1/PrfA and RF2/PrfB on the glutamine residue of the universally conserved GGQ motif.</text>
</comment>
<evidence type="ECO:0000256" key="4">
    <source>
        <dbReference type="HAMAP-Rule" id="MF_02126"/>
    </source>
</evidence>
<dbReference type="EMBL" id="LSQZ01000002">
    <property type="protein sequence ID" value="KXI14716.1"/>
    <property type="molecule type" value="Genomic_DNA"/>
</dbReference>
<feature type="binding site" evidence="4">
    <location>
        <begin position="205"/>
        <end position="208"/>
    </location>
    <ligand>
        <name>substrate</name>
    </ligand>
</feature>
<accession>A0A135YZ84</accession>
<dbReference type="EC" id="2.1.1.297" evidence="4"/>
<dbReference type="NCBIfam" id="TIGR03534">
    <property type="entry name" value="RF_mod_PrmC"/>
    <property type="match status" value="1"/>
</dbReference>
<evidence type="ECO:0000256" key="3">
    <source>
        <dbReference type="ARBA" id="ARBA00022691"/>
    </source>
</evidence>
<dbReference type="InterPro" id="IPR002052">
    <property type="entry name" value="DNA_methylase_N6_adenine_CS"/>
</dbReference>
<dbReference type="AlphaFoldDB" id="A0A135YZ84"/>
<dbReference type="Proteomes" id="UP000070326">
    <property type="component" value="Unassembled WGS sequence"/>
</dbReference>
<dbReference type="PANTHER" id="PTHR18895">
    <property type="entry name" value="HEMK METHYLTRANSFERASE"/>
    <property type="match status" value="1"/>
</dbReference>
<dbReference type="InterPro" id="IPR040758">
    <property type="entry name" value="PrmC_N"/>
</dbReference>
<sequence length="302" mass="34417">MIYNNTINYRLKDAIEYGMDKLKDSSPSPRLDVDLMLCKVMDFDRMKLMMSYDKPMHPEEIKEFERMLEQRSMRKPIAYIINEKEFMGLNFYVNENVLIPRPDTEIIVEEVLDIIDRRSKEGENGPIKVMDMCLGSGAIALSIAKLSSVDLQICGVDISKEAIDVARVNRRRLGLGACVDFVESDLFSSSDLEAYLDSLDILVSNPPYIEDHVIEGLEPDVKDYEPILALAGGDDGMDFYKSIIKSSPKFLKIGGRLVFESGHDQAEKIKNEMEKVGFDCLYFKKDLQGYNRMVAGRLIHKN</sequence>
<feature type="domain" description="Release factor glutamine methyltransferase N-terminal" evidence="6">
    <location>
        <begin position="13"/>
        <end position="81"/>
    </location>
</feature>
<comment type="caution">
    <text evidence="4">Lacks conserved residue(s) required for the propagation of feature annotation.</text>
</comment>
<dbReference type="PROSITE" id="PS00092">
    <property type="entry name" value="N6_MTASE"/>
    <property type="match status" value="1"/>
</dbReference>
<organism evidence="7 8">
    <name type="scientific">Peptostreptococcus anaerobius</name>
    <dbReference type="NCBI Taxonomy" id="1261"/>
    <lineage>
        <taxon>Bacteria</taxon>
        <taxon>Bacillati</taxon>
        <taxon>Bacillota</taxon>
        <taxon>Clostridia</taxon>
        <taxon>Peptostreptococcales</taxon>
        <taxon>Peptostreptococcaceae</taxon>
        <taxon>Peptostreptococcus</taxon>
    </lineage>
</organism>
<evidence type="ECO:0000313" key="7">
    <source>
        <dbReference type="EMBL" id="KXI14716.1"/>
    </source>
</evidence>
<dbReference type="SUPFAM" id="SSF53335">
    <property type="entry name" value="S-adenosyl-L-methionine-dependent methyltransferases"/>
    <property type="match status" value="1"/>
</dbReference>
<protein>
    <recommendedName>
        <fullName evidence="4">Release factor glutamine methyltransferase</fullName>
        <shortName evidence="4">RF MTase</shortName>
        <ecNumber evidence="4">2.1.1.297</ecNumber>
    </recommendedName>
    <alternativeName>
        <fullName evidence="4">N5-glutamine methyltransferase PrmC</fullName>
    </alternativeName>
    <alternativeName>
        <fullName evidence="4">Protein-(glutamine-N5) MTase PrmC</fullName>
    </alternativeName>
    <alternativeName>
        <fullName evidence="4">Protein-glutamine N-methyltransferase PrmC</fullName>
    </alternativeName>
</protein>
<comment type="catalytic activity">
    <reaction evidence="4">
        <text>L-glutaminyl-[peptide chain release factor] + S-adenosyl-L-methionine = N(5)-methyl-L-glutaminyl-[peptide chain release factor] + S-adenosyl-L-homocysteine + H(+)</text>
        <dbReference type="Rhea" id="RHEA:42896"/>
        <dbReference type="Rhea" id="RHEA-COMP:10271"/>
        <dbReference type="Rhea" id="RHEA-COMP:10272"/>
        <dbReference type="ChEBI" id="CHEBI:15378"/>
        <dbReference type="ChEBI" id="CHEBI:30011"/>
        <dbReference type="ChEBI" id="CHEBI:57856"/>
        <dbReference type="ChEBI" id="CHEBI:59789"/>
        <dbReference type="ChEBI" id="CHEBI:61891"/>
        <dbReference type="EC" id="2.1.1.297"/>
    </reaction>
</comment>
<feature type="domain" description="Methyltransferase" evidence="5">
    <location>
        <begin position="128"/>
        <end position="282"/>
    </location>
</feature>
<evidence type="ECO:0000313" key="8">
    <source>
        <dbReference type="Proteomes" id="UP000070326"/>
    </source>
</evidence>
<dbReference type="InterPro" id="IPR004556">
    <property type="entry name" value="HemK-like"/>
</dbReference>
<dbReference type="InterPro" id="IPR050320">
    <property type="entry name" value="N5-glutamine_MTase"/>
</dbReference>
<dbReference type="GO" id="GO:0003676">
    <property type="term" value="F:nucleic acid binding"/>
    <property type="evidence" value="ECO:0007669"/>
    <property type="project" value="InterPro"/>
</dbReference>
<dbReference type="NCBIfam" id="TIGR00536">
    <property type="entry name" value="hemK_fam"/>
    <property type="match status" value="1"/>
</dbReference>
<dbReference type="PANTHER" id="PTHR18895:SF74">
    <property type="entry name" value="MTRF1L RELEASE FACTOR GLUTAMINE METHYLTRANSFERASE"/>
    <property type="match status" value="1"/>
</dbReference>
<evidence type="ECO:0000256" key="2">
    <source>
        <dbReference type="ARBA" id="ARBA00022679"/>
    </source>
</evidence>
<comment type="caution">
    <text evidence="7">The sequence shown here is derived from an EMBL/GenBank/DDBJ whole genome shotgun (WGS) entry which is preliminary data.</text>
</comment>
<dbReference type="InterPro" id="IPR025714">
    <property type="entry name" value="Methyltranfer_dom"/>
</dbReference>
<evidence type="ECO:0000259" key="5">
    <source>
        <dbReference type="Pfam" id="PF13847"/>
    </source>
</evidence>
<name>A0A135YZ84_9FIRM</name>
<keyword evidence="2 4" id="KW-0808">Transferase</keyword>
<dbReference type="GO" id="GO:0032259">
    <property type="term" value="P:methylation"/>
    <property type="evidence" value="ECO:0007669"/>
    <property type="project" value="UniProtKB-KW"/>
</dbReference>
<feature type="binding site" evidence="4">
    <location>
        <position position="205"/>
    </location>
    <ligand>
        <name>S-adenosyl-L-methionine</name>
        <dbReference type="ChEBI" id="CHEBI:59789"/>
    </ligand>
</feature>
<dbReference type="CDD" id="cd02440">
    <property type="entry name" value="AdoMet_MTases"/>
    <property type="match status" value="1"/>
</dbReference>
<dbReference type="HAMAP" id="MF_02126">
    <property type="entry name" value="RF_methyltr_PrmC"/>
    <property type="match status" value="1"/>
</dbReference>
<dbReference type="Pfam" id="PF17827">
    <property type="entry name" value="PrmC_N"/>
    <property type="match status" value="1"/>
</dbReference>
<dbReference type="InterPro" id="IPR029063">
    <property type="entry name" value="SAM-dependent_MTases_sf"/>
</dbReference>
<dbReference type="InterPro" id="IPR019874">
    <property type="entry name" value="RF_methyltr_PrmC"/>
</dbReference>
<dbReference type="PATRIC" id="fig|1261.5.peg.89"/>
<dbReference type="RefSeq" id="WP_061101531.1">
    <property type="nucleotide sequence ID" value="NZ_KQ961783.1"/>
</dbReference>
<keyword evidence="3 4" id="KW-0949">S-adenosyl-L-methionine</keyword>
<dbReference type="GO" id="GO:0102559">
    <property type="term" value="F:peptide chain release factor N(5)-glutamine methyltransferase activity"/>
    <property type="evidence" value="ECO:0007669"/>
    <property type="project" value="UniProtKB-EC"/>
</dbReference>
<dbReference type="eggNOG" id="COG2890">
    <property type="taxonomic scope" value="Bacteria"/>
</dbReference>
<dbReference type="Pfam" id="PF13847">
    <property type="entry name" value="Methyltransf_31"/>
    <property type="match status" value="1"/>
</dbReference>
<comment type="similarity">
    <text evidence="4">Belongs to the protein N5-glutamine methyltransferase family. PrmC subfamily.</text>
</comment>
<proteinExistence type="inferred from homology"/>
<feature type="binding site" evidence="4">
    <location>
        <position position="157"/>
    </location>
    <ligand>
        <name>S-adenosyl-L-methionine</name>
        <dbReference type="ChEBI" id="CHEBI:59789"/>
    </ligand>
</feature>
<reference evidence="7 8" key="1">
    <citation type="submission" date="2016-02" db="EMBL/GenBank/DDBJ databases">
        <authorList>
            <person name="Wen L."/>
            <person name="He K."/>
            <person name="Yang H."/>
        </authorList>
    </citation>
    <scope>NUCLEOTIDE SEQUENCE [LARGE SCALE GENOMIC DNA]</scope>
    <source>
        <strain evidence="7 8">MJR8628A</strain>
    </source>
</reference>
<evidence type="ECO:0000256" key="1">
    <source>
        <dbReference type="ARBA" id="ARBA00022603"/>
    </source>
</evidence>
<dbReference type="Gene3D" id="3.40.50.150">
    <property type="entry name" value="Vaccinia Virus protein VP39"/>
    <property type="match status" value="1"/>
</dbReference>
<keyword evidence="1 4" id="KW-0489">Methyltransferase</keyword>
<dbReference type="Gene3D" id="1.10.8.10">
    <property type="entry name" value="DNA helicase RuvA subunit, C-terminal domain"/>
    <property type="match status" value="1"/>
</dbReference>
<evidence type="ECO:0000259" key="6">
    <source>
        <dbReference type="Pfam" id="PF17827"/>
    </source>
</evidence>
<gene>
    <name evidence="4" type="primary">prmC</name>
    <name evidence="7" type="ORF">HMPREF3195_00087</name>
</gene>